<dbReference type="Proteomes" id="UP000831327">
    <property type="component" value="Chromosome"/>
</dbReference>
<dbReference type="SUPFAM" id="SSF102829">
    <property type="entry name" value="Cell division protein ZapA-like"/>
    <property type="match status" value="1"/>
</dbReference>
<evidence type="ECO:0000313" key="1">
    <source>
        <dbReference type="EMBL" id="BDG71474.1"/>
    </source>
</evidence>
<dbReference type="Gene3D" id="3.30.160.880">
    <property type="entry name" value="Cell division protein ZapA protomer, N-terminal domain"/>
    <property type="match status" value="1"/>
</dbReference>
<proteinExistence type="predicted"/>
<reference evidence="1 2" key="1">
    <citation type="journal article" date="2016" name="Microbes Environ.">
        <title>Phylogenetically diverse aerobic anoxygenic phototrophic bacteria isolated from epilithic biofilms in Tama river, Japan.</title>
        <authorList>
            <person name="Hirose S."/>
            <person name="Matsuura K."/>
            <person name="Haruta S."/>
        </authorList>
    </citation>
    <scope>NUCLEOTIDE SEQUENCE [LARGE SCALE GENOMIC DNA]</scope>
    <source>
        <strain evidence="1 2">S08</strain>
    </source>
</reference>
<protein>
    <recommendedName>
        <fullName evidence="3">Cell division protein ZapA</fullName>
    </recommendedName>
</protein>
<accession>A0ABN6NYI7</accession>
<evidence type="ECO:0008006" key="3">
    <source>
        <dbReference type="Google" id="ProtNLM"/>
    </source>
</evidence>
<evidence type="ECO:0000313" key="2">
    <source>
        <dbReference type="Proteomes" id="UP000831327"/>
    </source>
</evidence>
<dbReference type="EMBL" id="AP025637">
    <property type="protein sequence ID" value="BDG71474.1"/>
    <property type="molecule type" value="Genomic_DNA"/>
</dbReference>
<dbReference type="InterPro" id="IPR036192">
    <property type="entry name" value="Cell_div_ZapA-like_sf"/>
</dbReference>
<dbReference type="InterPro" id="IPR042233">
    <property type="entry name" value="Cell_div_ZapA_N"/>
</dbReference>
<keyword evidence="2" id="KW-1185">Reference proteome</keyword>
<sequence>MAQVTVRVGGYSHPVACQDGQERHLTNMAAEVDKRIGALKAMGMQFGETRMLLLAALQLADETADLTAENAALKAGGAVAAVAPAPMEGEAAPVDPAVLRRLHRVAEAIEAIAATLEAP</sequence>
<dbReference type="RefSeq" id="WP_244458749.1">
    <property type="nucleotide sequence ID" value="NZ_AP025637.1"/>
</dbReference>
<dbReference type="InterPro" id="IPR007838">
    <property type="entry name" value="Cell_div_ZapA-like"/>
</dbReference>
<organism evidence="1 2">
    <name type="scientific">Roseomonas fluvialis</name>
    <dbReference type="NCBI Taxonomy" id="1750527"/>
    <lineage>
        <taxon>Bacteria</taxon>
        <taxon>Pseudomonadati</taxon>
        <taxon>Pseudomonadota</taxon>
        <taxon>Alphaproteobacteria</taxon>
        <taxon>Acetobacterales</taxon>
        <taxon>Roseomonadaceae</taxon>
        <taxon>Roseomonas</taxon>
    </lineage>
</organism>
<dbReference type="Pfam" id="PF05164">
    <property type="entry name" value="ZapA"/>
    <property type="match status" value="1"/>
</dbReference>
<name>A0ABN6NYI7_9PROT</name>
<gene>
    <name evidence="1" type="ORF">Rmf_14030</name>
</gene>